<keyword evidence="13" id="KW-0756">Sterol biosynthesis</keyword>
<dbReference type="InterPro" id="IPR001433">
    <property type="entry name" value="OxRdtase_FAD/NAD-bd"/>
</dbReference>
<evidence type="ECO:0000259" key="20">
    <source>
        <dbReference type="PROSITE" id="PS51384"/>
    </source>
</evidence>
<dbReference type="PIRSF" id="PIRSF000208">
    <property type="entry name" value="P450R"/>
    <property type="match status" value="1"/>
</dbReference>
<dbReference type="GO" id="GO:0005789">
    <property type="term" value="C:endoplasmic reticulum membrane"/>
    <property type="evidence" value="ECO:0007669"/>
    <property type="project" value="UniProtKB-SubCell"/>
</dbReference>
<dbReference type="InterPro" id="IPR017927">
    <property type="entry name" value="FAD-bd_FR_type"/>
</dbReference>
<keyword evidence="8" id="KW-0274">FAD</keyword>
<comment type="catalytic activity">
    <reaction evidence="18">
        <text>2 oxidized [cytochrome P450] + NADPH = 2 reduced [cytochrome P450] + NADP(+) + H(+)</text>
        <dbReference type="Rhea" id="RHEA:24040"/>
        <dbReference type="Rhea" id="RHEA-COMP:14627"/>
        <dbReference type="Rhea" id="RHEA-COMP:14628"/>
        <dbReference type="ChEBI" id="CHEBI:15378"/>
        <dbReference type="ChEBI" id="CHEBI:55376"/>
        <dbReference type="ChEBI" id="CHEBI:57783"/>
        <dbReference type="ChEBI" id="CHEBI:58349"/>
        <dbReference type="ChEBI" id="CHEBI:60344"/>
        <dbReference type="EC" id="1.6.2.4"/>
    </reaction>
</comment>
<dbReference type="OrthoDB" id="1856718at2759"/>
<gene>
    <name evidence="21" type="ORF">M436DRAFT_86636</name>
</gene>
<feature type="domain" description="Flavodoxin-like" evidence="19">
    <location>
        <begin position="88"/>
        <end position="233"/>
    </location>
</feature>
<dbReference type="GeneID" id="25417772"/>
<dbReference type="InterPro" id="IPR029039">
    <property type="entry name" value="Flavoprotein-like_sf"/>
</dbReference>
<keyword evidence="7 18" id="KW-0256">Endoplasmic reticulum</keyword>
<evidence type="ECO:0000256" key="15">
    <source>
        <dbReference type="ARBA" id="ARBA00023136"/>
    </source>
</evidence>
<evidence type="ECO:0000313" key="21">
    <source>
        <dbReference type="EMBL" id="KEQ68143.1"/>
    </source>
</evidence>
<keyword evidence="10" id="KW-0752">Steroid biosynthesis</keyword>
<keyword evidence="6" id="KW-0812">Transmembrane</keyword>
<evidence type="ECO:0000256" key="3">
    <source>
        <dbReference type="ARBA" id="ARBA00022516"/>
    </source>
</evidence>
<evidence type="ECO:0000256" key="12">
    <source>
        <dbReference type="ARBA" id="ARBA00023002"/>
    </source>
</evidence>
<dbReference type="STRING" id="1043004.A0A074W5N3"/>
<dbReference type="RefSeq" id="XP_013422333.1">
    <property type="nucleotide sequence ID" value="XM_013566879.1"/>
</dbReference>
<dbReference type="PROSITE" id="PS50902">
    <property type="entry name" value="FLAVODOXIN_LIKE"/>
    <property type="match status" value="1"/>
</dbReference>
<evidence type="ECO:0000256" key="8">
    <source>
        <dbReference type="ARBA" id="ARBA00022827"/>
    </source>
</evidence>
<dbReference type="FunFam" id="3.40.50.360:FF:000036">
    <property type="entry name" value="NADPH--cytochrome P450 reductase"/>
    <property type="match status" value="1"/>
</dbReference>
<dbReference type="InterPro" id="IPR008254">
    <property type="entry name" value="Flavodoxin/NO_synth"/>
</dbReference>
<evidence type="ECO:0000256" key="16">
    <source>
        <dbReference type="ARBA" id="ARBA00023166"/>
    </source>
</evidence>
<reference evidence="21 22" key="1">
    <citation type="journal article" date="2014" name="BMC Genomics">
        <title>Genome sequencing of four Aureobasidium pullulans varieties: biotechnological potential, stress tolerance, and description of new species.</title>
        <authorList>
            <person name="Gostin Ar C."/>
            <person name="Ohm R.A."/>
            <person name="Kogej T."/>
            <person name="Sonjak S."/>
            <person name="Turk M."/>
            <person name="Zajc J."/>
            <person name="Zalar P."/>
            <person name="Grube M."/>
            <person name="Sun H."/>
            <person name="Han J."/>
            <person name="Sharma A."/>
            <person name="Chiniquy J."/>
            <person name="Ngan C.Y."/>
            <person name="Lipzen A."/>
            <person name="Barry K."/>
            <person name="Grigoriev I.V."/>
            <person name="Gunde-Cimerman N."/>
        </authorList>
    </citation>
    <scope>NUCLEOTIDE SEQUENCE [LARGE SCALE GENOMIC DNA]</scope>
    <source>
        <strain evidence="21 22">CBS 147.97</strain>
    </source>
</reference>
<name>A0A074W5N3_9PEZI</name>
<keyword evidence="15 18" id="KW-0472">Membrane</keyword>
<evidence type="ECO:0000256" key="7">
    <source>
        <dbReference type="ARBA" id="ARBA00022824"/>
    </source>
</evidence>
<dbReference type="InterPro" id="IPR001709">
    <property type="entry name" value="Flavoprot_Pyr_Nucl_cyt_Rdtase"/>
</dbReference>
<keyword evidence="4" id="KW-0285">Flavoprotein</keyword>
<evidence type="ECO:0000256" key="6">
    <source>
        <dbReference type="ARBA" id="ARBA00022692"/>
    </source>
</evidence>
<dbReference type="GO" id="GO:0005829">
    <property type="term" value="C:cytosol"/>
    <property type="evidence" value="ECO:0007669"/>
    <property type="project" value="TreeGrafter"/>
</dbReference>
<dbReference type="GO" id="GO:0010181">
    <property type="term" value="F:FMN binding"/>
    <property type="evidence" value="ECO:0007669"/>
    <property type="project" value="InterPro"/>
</dbReference>
<evidence type="ECO:0000256" key="11">
    <source>
        <dbReference type="ARBA" id="ARBA00022989"/>
    </source>
</evidence>
<evidence type="ECO:0000313" key="22">
    <source>
        <dbReference type="Proteomes" id="UP000027730"/>
    </source>
</evidence>
<comment type="subcellular location">
    <subcellularLocation>
        <location evidence="18">Endoplasmic reticulum membrane</location>
    </subcellularLocation>
</comment>
<dbReference type="PANTHER" id="PTHR19384:SF108">
    <property type="entry name" value="NADPH--CYTOCHROME P450 REDUCTASE"/>
    <property type="match status" value="1"/>
</dbReference>
<dbReference type="Proteomes" id="UP000027730">
    <property type="component" value="Unassembled WGS sequence"/>
</dbReference>
<comment type="function">
    <text evidence="18">This enzyme is required for electron transfer from NADP to cytochrome P450.</text>
</comment>
<evidence type="ECO:0000256" key="4">
    <source>
        <dbReference type="ARBA" id="ARBA00022630"/>
    </source>
</evidence>
<dbReference type="InterPro" id="IPR023173">
    <property type="entry name" value="NADPH_Cyt_P450_Rdtase_alpha"/>
</dbReference>
<accession>A0A074W5N3</accession>
<evidence type="ECO:0000256" key="5">
    <source>
        <dbReference type="ARBA" id="ARBA00022643"/>
    </source>
</evidence>
<dbReference type="InterPro" id="IPR023208">
    <property type="entry name" value="P450R"/>
</dbReference>
<keyword evidence="3" id="KW-0444">Lipid biosynthesis</keyword>
<dbReference type="InterPro" id="IPR003097">
    <property type="entry name" value="CysJ-like_FAD-binding"/>
</dbReference>
<dbReference type="Gene3D" id="2.40.30.10">
    <property type="entry name" value="Translation factors"/>
    <property type="match status" value="1"/>
</dbReference>
<dbReference type="InterPro" id="IPR017938">
    <property type="entry name" value="Riboflavin_synthase-like_b-brl"/>
</dbReference>
<evidence type="ECO:0000256" key="9">
    <source>
        <dbReference type="ARBA" id="ARBA00022857"/>
    </source>
</evidence>
<comment type="similarity">
    <text evidence="18">In the C-terminal section; belongs to the flavoprotein pyridine nucleotide cytochrome reductase family.</text>
</comment>
<keyword evidence="12 18" id="KW-0560">Oxidoreductase</keyword>
<dbReference type="Gene3D" id="3.40.50.360">
    <property type="match status" value="1"/>
</dbReference>
<evidence type="ECO:0000256" key="18">
    <source>
        <dbReference type="PIRNR" id="PIRNR000208"/>
    </source>
</evidence>
<evidence type="ECO:0000259" key="19">
    <source>
        <dbReference type="PROSITE" id="PS50902"/>
    </source>
</evidence>
<keyword evidence="11" id="KW-1133">Transmembrane helix</keyword>
<sequence length="710" mass="79504">MAIELAFGFSFNNVLTRLPYGAGLEDLAMMAILGAASTAYMSRGRLWDKPDPYHYKWFERPQEQMGGKARAQQTRNIMEKLEETGADLVIFWGSQSGTAERMASRLAKEFHQRLGLKSLSIDASDYEPSSIAQIPATKICVFIASTFGEGDPSDNLHSFWEWIHTASDKCLSNLRYMAFGLGNSYYKHYNEVIKVVVERLNALGAQALMATGMADDAKGETEEHFLEWKERVIHTFSTKLGYTERDPVYEPSLKVFDDESLEPIDLHHGVPSNNAASSKGNTGMSAVYSLPVKTTRELFQDSEHRNCIHIEVDLNEHPELRYKTGDHLGVWPINPDIEVGRLLHVLGLTERPRVPITILSLDDDVKVKIPTPTTLEALLGHYLEICAPISRGTIASLLQFAPTRAIKDFLAPLTDKRKFANFTGSRYINLGRLLELTTKEEGVWSALPLSFIVETLPVMQPRYYSISSSSAVTPRTAALTVVISDTVLNGPAERIPGLSTNYLLALKTSLARDDDSKSRGRNLDYSLNGPEDSLVGGRIHAHVRNSNFKLPVSASHPIIMIAAGTGIAPFRAFLQERERMQAMGKEVGTMLLFFGCRNPHQDLIYASELAELQKQFSGIFRLVVAFSRADDERERAYVQHRVAEHAETVCKLLVDDNANLYICGSAAMARDVSNTINQELCGRFQWTEEDCRGFADKQKKFKRWQQDVWG</sequence>
<comment type="cofactor">
    <cofactor evidence="1">
        <name>FMN</name>
        <dbReference type="ChEBI" id="CHEBI:58210"/>
    </cofactor>
</comment>
<dbReference type="InterPro" id="IPR001094">
    <property type="entry name" value="Flavdoxin-like"/>
</dbReference>
<dbReference type="GO" id="GO:0016126">
    <property type="term" value="P:sterol biosynthetic process"/>
    <property type="evidence" value="ECO:0007669"/>
    <property type="project" value="UniProtKB-KW"/>
</dbReference>
<evidence type="ECO:0000256" key="17">
    <source>
        <dbReference type="ARBA" id="ARBA00023221"/>
    </source>
</evidence>
<comment type="cofactor">
    <cofactor evidence="2">
        <name>FAD</name>
        <dbReference type="ChEBI" id="CHEBI:57692"/>
    </cofactor>
</comment>
<dbReference type="Pfam" id="PF00175">
    <property type="entry name" value="NAD_binding_1"/>
    <property type="match status" value="1"/>
</dbReference>
<dbReference type="AlphaFoldDB" id="A0A074W5N3"/>
<keyword evidence="22" id="KW-1185">Reference proteome</keyword>
<dbReference type="EC" id="1.6.2.4" evidence="18"/>
<dbReference type="Gene3D" id="3.40.50.80">
    <property type="entry name" value="Nucleotide-binding domain of ferredoxin-NADP reductase (FNR) module"/>
    <property type="match status" value="1"/>
</dbReference>
<dbReference type="PRINTS" id="PR00369">
    <property type="entry name" value="FLAVODOXIN"/>
</dbReference>
<organism evidence="21 22">
    <name type="scientific">Aureobasidium namibiae CBS 147.97</name>
    <dbReference type="NCBI Taxonomy" id="1043004"/>
    <lineage>
        <taxon>Eukaryota</taxon>
        <taxon>Fungi</taxon>
        <taxon>Dikarya</taxon>
        <taxon>Ascomycota</taxon>
        <taxon>Pezizomycotina</taxon>
        <taxon>Dothideomycetes</taxon>
        <taxon>Dothideomycetidae</taxon>
        <taxon>Dothideales</taxon>
        <taxon>Saccotheciaceae</taxon>
        <taxon>Aureobasidium</taxon>
    </lineage>
</organism>
<dbReference type="PRINTS" id="PR00371">
    <property type="entry name" value="FPNCR"/>
</dbReference>
<dbReference type="PROSITE" id="PS51384">
    <property type="entry name" value="FAD_FR"/>
    <property type="match status" value="1"/>
</dbReference>
<evidence type="ECO:0000256" key="13">
    <source>
        <dbReference type="ARBA" id="ARBA00023011"/>
    </source>
</evidence>
<keyword evidence="14" id="KW-0443">Lipid metabolism</keyword>
<keyword evidence="5" id="KW-0288">FMN</keyword>
<evidence type="ECO:0000256" key="14">
    <source>
        <dbReference type="ARBA" id="ARBA00023098"/>
    </source>
</evidence>
<feature type="domain" description="FAD-binding FR-type" evidence="20">
    <location>
        <begin position="285"/>
        <end position="551"/>
    </location>
</feature>
<proteinExistence type="inferred from homology"/>
<dbReference type="EMBL" id="KL584737">
    <property type="protein sequence ID" value="KEQ68143.1"/>
    <property type="molecule type" value="Genomic_DNA"/>
</dbReference>
<evidence type="ECO:0000256" key="2">
    <source>
        <dbReference type="ARBA" id="ARBA00001974"/>
    </source>
</evidence>
<dbReference type="Gene3D" id="1.20.990.10">
    <property type="entry name" value="NADPH-cytochrome p450 Reductase, Chain A, domain 3"/>
    <property type="match status" value="1"/>
</dbReference>
<evidence type="ECO:0000256" key="1">
    <source>
        <dbReference type="ARBA" id="ARBA00001917"/>
    </source>
</evidence>
<dbReference type="SUPFAM" id="SSF52218">
    <property type="entry name" value="Flavoproteins"/>
    <property type="match status" value="1"/>
</dbReference>
<protein>
    <recommendedName>
        <fullName evidence="18">NADPH--cytochrome P450 reductase</fullName>
        <ecNumber evidence="18">1.6.2.4</ecNumber>
    </recommendedName>
</protein>
<dbReference type="SUPFAM" id="SSF63380">
    <property type="entry name" value="Riboflavin synthase domain-like"/>
    <property type="match status" value="1"/>
</dbReference>
<dbReference type="SUPFAM" id="SSF52343">
    <property type="entry name" value="Ferredoxin reductase-like, C-terminal NADP-linked domain"/>
    <property type="match status" value="1"/>
</dbReference>
<keyword evidence="16" id="KW-1207">Sterol metabolism</keyword>
<dbReference type="Pfam" id="PF00667">
    <property type="entry name" value="FAD_binding_1"/>
    <property type="match status" value="1"/>
</dbReference>
<dbReference type="InterPro" id="IPR039261">
    <property type="entry name" value="FNR_nucleotide-bd"/>
</dbReference>
<keyword evidence="17" id="KW-0753">Steroid metabolism</keyword>
<evidence type="ECO:0000256" key="10">
    <source>
        <dbReference type="ARBA" id="ARBA00022955"/>
    </source>
</evidence>
<dbReference type="PANTHER" id="PTHR19384">
    <property type="entry name" value="NITRIC OXIDE SYNTHASE-RELATED"/>
    <property type="match status" value="1"/>
</dbReference>
<keyword evidence="9 18" id="KW-0521">NADP</keyword>
<dbReference type="GO" id="GO:0003958">
    <property type="term" value="F:NADPH-hemoprotein reductase activity"/>
    <property type="evidence" value="ECO:0007669"/>
    <property type="project" value="UniProtKB-EC"/>
</dbReference>
<dbReference type="HOGENOM" id="CLU_001570_17_3_1"/>
<dbReference type="GO" id="GO:0050660">
    <property type="term" value="F:flavin adenine dinucleotide binding"/>
    <property type="evidence" value="ECO:0007669"/>
    <property type="project" value="TreeGrafter"/>
</dbReference>
<dbReference type="Pfam" id="PF00258">
    <property type="entry name" value="Flavodoxin_1"/>
    <property type="match status" value="1"/>
</dbReference>